<dbReference type="GO" id="GO:0005227">
    <property type="term" value="F:calcium-activated cation channel activity"/>
    <property type="evidence" value="ECO:0007669"/>
    <property type="project" value="InterPro"/>
</dbReference>
<feature type="transmembrane region" description="Helical" evidence="2">
    <location>
        <begin position="801"/>
        <end position="828"/>
    </location>
</feature>
<dbReference type="OMA" id="NICLECM"/>
<accession>A0A1J1GZC9</accession>
<evidence type="ECO:0000256" key="1">
    <source>
        <dbReference type="SAM" id="MobiDB-lite"/>
    </source>
</evidence>
<feature type="transmembrane region" description="Helical" evidence="2">
    <location>
        <begin position="1097"/>
        <end position="1120"/>
    </location>
</feature>
<evidence type="ECO:0000313" key="4">
    <source>
        <dbReference type="Proteomes" id="UP000220797"/>
    </source>
</evidence>
<reference evidence="3" key="1">
    <citation type="submission" date="2015-04" db="EMBL/GenBank/DDBJ databases">
        <authorList>
            <consortium name="Pathogen Informatics"/>
        </authorList>
    </citation>
    <scope>NUCLEOTIDE SEQUENCE [LARGE SCALE GENOMIC DNA]</scope>
    <source>
        <strain evidence="3">8A</strain>
    </source>
</reference>
<feature type="transmembrane region" description="Helical" evidence="2">
    <location>
        <begin position="1067"/>
        <end position="1091"/>
    </location>
</feature>
<feature type="transmembrane region" description="Helical" evidence="2">
    <location>
        <begin position="955"/>
        <end position="978"/>
    </location>
</feature>
<feature type="transmembrane region" description="Helical" evidence="2">
    <location>
        <begin position="118"/>
        <end position="142"/>
    </location>
</feature>
<dbReference type="VEuPathDB" id="PlasmoDB:PGAL8A_00523100"/>
<proteinExistence type="predicted"/>
<feature type="transmembrane region" description="Helical" evidence="2">
    <location>
        <begin position="848"/>
        <end position="869"/>
    </location>
</feature>
<feature type="region of interest" description="Disordered" evidence="1">
    <location>
        <begin position="734"/>
        <end position="755"/>
    </location>
</feature>
<organism evidence="3 4">
    <name type="scientific">Plasmodium gallinaceum</name>
    <dbReference type="NCBI Taxonomy" id="5849"/>
    <lineage>
        <taxon>Eukaryota</taxon>
        <taxon>Sar</taxon>
        <taxon>Alveolata</taxon>
        <taxon>Apicomplexa</taxon>
        <taxon>Aconoidasida</taxon>
        <taxon>Haemosporida</taxon>
        <taxon>Plasmodiidae</taxon>
        <taxon>Plasmodium</taxon>
        <taxon>Plasmodium (Haemamoeba)</taxon>
    </lineage>
</organism>
<gene>
    <name evidence="3" type="ORF">PGAL8A_00523100</name>
</gene>
<feature type="transmembrane region" description="Helical" evidence="2">
    <location>
        <begin position="279"/>
        <end position="298"/>
    </location>
</feature>
<dbReference type="InterPro" id="IPR045122">
    <property type="entry name" value="Csc1-like"/>
</dbReference>
<sequence length="1575" mass="189324">MNILCDEPYFIDNSKDLFCPEECPFISFNDVWKCIGICTIKENCSLYNPLLNFADEESNKCLPCLVSGCIRCIKSDIKENSKFLLNIRNNLPNICLECMSGYKLSNDKTKCNLIYEEIIIKCCSFFLLFFLLFVLFFIVYFYKNPHKINFFLFKLAFQHRTLSKFRNNKKYGNPLYPLNLKLSKIDIAGVGLMLYFRFLTFLSFLSVTFIIVCLFEVYLPFSKLIQIYRNIESTTSFENCSYLKKYISLKISRLIDIKSLDWMTLDMFNIITRFKENTIITSFIRYMICMIATFSFLYNQKKFSNYKLNISQQMMNFALFISNFPSHISEEDIKIFFEKLLKKKIIGVSLCYDFYKKKKIIFKLIEEQIEWADIKVKLHQNYEEWIEENQKDSSYDKNTHSHINNFLLENKKKKRNFKNRNSYDERIGNKHLIGKLRNFNHEKNNKEIIHKTNQLLYFNNEDIYESNNRNYKNFIESNNKRDKKNPYSEDNNLNITQHSPYYNNNFKSHIINKNKKNFFTIEIPRFIISKKNISNLDIFSHKCSKVSVKDDFFKAISSKIVNSDSLKKTSAHVNNNINYKEEKTPFFNNKITNKLKENKKTSIFCYLKKKKENNLIKKKKKTNLKKKFEPFYMSSEESLFFKKDFSKDMKTVCNLKSCGKAFVVFNNIEDLNLAYDLINEYKIKKKNKKYILSDLFLLSFLKKIFSKKKEKKKNTFSYELLPYFYNNKRIHNNNVSMNNEKDNRKKKKIGKQKEKEKEKIQNVLSEFFKKFNIEGTNFQVRKCNVEPIDIKWQNIGNHTPIIILMKIIIVIIFLFFIIIMWSIIFYGPYAIFALHHASIIEKPKKHEVLFNVIISIVLGIFIGFGNLLVTFLTTLVGEFMKFQKKQSTEAFVFCINSIFQQFNFLLNVLITHLTNAGGDNKIRSFYSSKFFNHFKLQNIVLGEEYSFCQSLNYNILPFISFFPTFFSIFGVYIFPFIYKSVRILFFPKTTIKKAEQLIQCPECNLHYRYSEIVISFTTTLLLFFFTHNKYSTSFTFLLLFLSYLFIKYRDTYLFLRETKVTYYYSTFLFDTVMIFWSIPTGILSILPFYWLWRSYSISILILPLIFFFHTLIYFLFYNVINISLNKKKKVNNITYKNLAEIKPYNWFNTNPVYVLKQYTKRQNEKYYHVDDTKEKKLIKIKLESTIFKNEYKEESKKKKYFFLDSLKSIFFNENTQNKEKITTNKKEKLYVKNKKSYKHLINKNEKIYEEIENIFEKRNIFKNYCDTISYTKNSEVESNEIKNNYYYENNLKNNDFDVGEDIYEYEDECNEETDENEDEWNEETDENENEDKVTNECEDVGYKADKYKDEGDKETDENEDEWNEETYENENEDNVTNECEDERNKEADEYKDDCRSKNVEKDINDKKEKDEYEKYIYQNYKKKNNKKKKDYIPDDLNLKISMKNIKKNAFDSNFSQSKNIKKLMFHKIHTEPISSRKKKKDLQHNFRTSKTIQRKYNKKEKDINLSLQTKKKTADLIYYETGKEYLQGVQFCHYTNDYNELYDFLYRIYDTLSSNAHKIKIFRNLKKKKNEFSLI</sequence>
<keyword evidence="2" id="KW-1133">Transmembrane helix</keyword>
<evidence type="ECO:0000313" key="3">
    <source>
        <dbReference type="EMBL" id="CRG97655.1"/>
    </source>
</evidence>
<dbReference type="GeneID" id="39733764"/>
<dbReference type="PANTHER" id="PTHR13018:SF5">
    <property type="entry name" value="RE44586P"/>
    <property type="match status" value="1"/>
</dbReference>
<dbReference type="PANTHER" id="PTHR13018">
    <property type="entry name" value="PROBABLE MEMBRANE PROTEIN DUF221-RELATED"/>
    <property type="match status" value="1"/>
</dbReference>
<dbReference type="OrthoDB" id="364645at2759"/>
<feature type="compositionally biased region" description="Acidic residues" evidence="1">
    <location>
        <begin position="1352"/>
        <end position="1381"/>
    </location>
</feature>
<dbReference type="Proteomes" id="UP000220797">
    <property type="component" value="Unassembled WGS sequence"/>
</dbReference>
<feature type="compositionally biased region" description="Acidic residues" evidence="1">
    <location>
        <begin position="1308"/>
        <end position="1329"/>
    </location>
</feature>
<feature type="compositionally biased region" description="Basic and acidic residues" evidence="1">
    <location>
        <begin position="1382"/>
        <end position="1394"/>
    </location>
</feature>
<feature type="transmembrane region" description="Helical" evidence="2">
    <location>
        <begin position="890"/>
        <end position="910"/>
    </location>
</feature>
<comment type="caution">
    <text evidence="3">The sequence shown here is derived from an EMBL/GenBank/DDBJ whole genome shotgun (WGS) entry which is preliminary data.</text>
</comment>
<dbReference type="EMBL" id="CVMV01000110">
    <property type="protein sequence ID" value="CRG97655.1"/>
    <property type="molecule type" value="Genomic_DNA"/>
</dbReference>
<feature type="region of interest" description="Disordered" evidence="1">
    <location>
        <begin position="1308"/>
        <end position="1394"/>
    </location>
</feature>
<keyword evidence="2" id="KW-0472">Membrane</keyword>
<name>A0A1J1GZC9_PLAGA</name>
<keyword evidence="4" id="KW-1185">Reference proteome</keyword>
<feature type="compositionally biased region" description="Basic and acidic residues" evidence="1">
    <location>
        <begin position="1330"/>
        <end position="1351"/>
    </location>
</feature>
<protein>
    <submittedName>
        <fullName evidence="3">Uncharacterized protein</fullName>
    </submittedName>
</protein>
<dbReference type="GO" id="GO:0005886">
    <property type="term" value="C:plasma membrane"/>
    <property type="evidence" value="ECO:0007669"/>
    <property type="project" value="TreeGrafter"/>
</dbReference>
<dbReference type="RefSeq" id="XP_028530456.1">
    <property type="nucleotide sequence ID" value="XM_028674066.1"/>
</dbReference>
<evidence type="ECO:0000256" key="2">
    <source>
        <dbReference type="SAM" id="Phobius"/>
    </source>
</evidence>
<keyword evidence="2" id="KW-0812">Transmembrane</keyword>
<feature type="transmembrane region" description="Helical" evidence="2">
    <location>
        <begin position="194"/>
        <end position="219"/>
    </location>
</feature>
<feature type="transmembrane region" description="Helical" evidence="2">
    <location>
        <begin position="1030"/>
        <end position="1046"/>
    </location>
</feature>